<accession>A0A437MN76</accession>
<dbReference type="OrthoDB" id="461984at2"/>
<dbReference type="GO" id="GO:0003677">
    <property type="term" value="F:DNA binding"/>
    <property type="evidence" value="ECO:0007669"/>
    <property type="project" value="InterPro"/>
</dbReference>
<dbReference type="Gene3D" id="1.10.260.40">
    <property type="entry name" value="lambda repressor-like DNA-binding domains"/>
    <property type="match status" value="1"/>
</dbReference>
<feature type="domain" description="HTH cro/C1-type" evidence="1">
    <location>
        <begin position="55"/>
        <end position="92"/>
    </location>
</feature>
<dbReference type="EMBL" id="SACL01000001">
    <property type="protein sequence ID" value="RVT99108.1"/>
    <property type="molecule type" value="Genomic_DNA"/>
</dbReference>
<dbReference type="Pfam" id="PF01381">
    <property type="entry name" value="HTH_3"/>
    <property type="match status" value="1"/>
</dbReference>
<protein>
    <submittedName>
        <fullName evidence="2">Helix-turn-helix domain-containing protein</fullName>
    </submittedName>
</protein>
<evidence type="ECO:0000259" key="1">
    <source>
        <dbReference type="PROSITE" id="PS50943"/>
    </source>
</evidence>
<dbReference type="InterPro" id="IPR010982">
    <property type="entry name" value="Lambda_DNA-bd_dom_sf"/>
</dbReference>
<proteinExistence type="predicted"/>
<evidence type="ECO:0000313" key="2">
    <source>
        <dbReference type="EMBL" id="RVT99108.1"/>
    </source>
</evidence>
<gene>
    <name evidence="2" type="ORF">EOD42_03095</name>
</gene>
<dbReference type="PROSITE" id="PS50943">
    <property type="entry name" value="HTH_CROC1"/>
    <property type="match status" value="1"/>
</dbReference>
<comment type="caution">
    <text evidence="2">The sequence shown here is derived from an EMBL/GenBank/DDBJ whole genome shotgun (WGS) entry which is preliminary data.</text>
</comment>
<name>A0A437MN76_9PROT</name>
<dbReference type="InterPro" id="IPR001387">
    <property type="entry name" value="Cro/C1-type_HTH"/>
</dbReference>
<reference evidence="2 3" key="1">
    <citation type="submission" date="2019-01" db="EMBL/GenBank/DDBJ databases">
        <authorList>
            <person name="Chen W.-M."/>
        </authorList>
    </citation>
    <scope>NUCLEOTIDE SEQUENCE [LARGE SCALE GENOMIC DNA]</scope>
    <source>
        <strain evidence="2 3">CCP-6</strain>
    </source>
</reference>
<dbReference type="Proteomes" id="UP000282957">
    <property type="component" value="Unassembled WGS sequence"/>
</dbReference>
<keyword evidence="3" id="KW-1185">Reference proteome</keyword>
<dbReference type="SUPFAM" id="SSF47413">
    <property type="entry name" value="lambda repressor-like DNA-binding domains"/>
    <property type="match status" value="1"/>
</dbReference>
<evidence type="ECO:0000313" key="3">
    <source>
        <dbReference type="Proteomes" id="UP000282957"/>
    </source>
</evidence>
<dbReference type="CDD" id="cd00093">
    <property type="entry name" value="HTH_XRE"/>
    <property type="match status" value="1"/>
</dbReference>
<organism evidence="2 3">
    <name type="scientific">Rhodovarius crocodyli</name>
    <dbReference type="NCBI Taxonomy" id="1979269"/>
    <lineage>
        <taxon>Bacteria</taxon>
        <taxon>Pseudomonadati</taxon>
        <taxon>Pseudomonadota</taxon>
        <taxon>Alphaproteobacteria</taxon>
        <taxon>Acetobacterales</taxon>
        <taxon>Roseomonadaceae</taxon>
        <taxon>Rhodovarius</taxon>
    </lineage>
</organism>
<sequence>MAIVKATKATAEKALKAVDWAAQDALTDADIERQAAENPDAAPILTDRESAAGMVLALRARLKLSQAAFADRYGIPVGTLRDWEQRRRIPDQAATSYLKVIMREPEMTARALGTAAE</sequence>
<dbReference type="AlphaFoldDB" id="A0A437MN76"/>
<dbReference type="RefSeq" id="WP_127785796.1">
    <property type="nucleotide sequence ID" value="NZ_SACL01000001.1"/>
</dbReference>